<dbReference type="RefSeq" id="WP_052606391.1">
    <property type="nucleotide sequence ID" value="NZ_JXYS01000082.1"/>
</dbReference>
<sequence>MTPQFDVPNDHRQPFFVDGGPDSKKVLFIHGFTGSPQTFLPQYIAAANAGHTVSVPLLSGHGTVLEDMLGTRYEDYLRDVDQAAQGLGEENEAIYVVGISMGGTLSLDLALRNRRVKAMVLVNPLVLPPPPDFFDLIDQVLESGLEIFPAIGSDIANPEMEEASYPGAPVRAAKSLFEAAKELSPKVSEIAIPILLFNSTQDHVVAVESGEYLRDNAQNVTRVVLEKSFHVATLDYDSEIITEGMLEFITKN</sequence>
<feature type="active site" description="Charge relay system" evidence="1">
    <location>
        <position position="230"/>
    </location>
</feature>
<feature type="active site" description="Charge relay system" evidence="1">
    <location>
        <position position="202"/>
    </location>
</feature>
<reference evidence="5 6" key="1">
    <citation type="submission" date="2015-01" db="EMBL/GenBank/DDBJ databases">
        <title>Draft genome of the acidophilic iron oxidizer Acidithrix ferrooxidans strain Py-F3.</title>
        <authorList>
            <person name="Poehlein A."/>
            <person name="Eisen S."/>
            <person name="Schloemann M."/>
            <person name="Johnson B.D."/>
            <person name="Daniel R."/>
            <person name="Muehling M."/>
        </authorList>
    </citation>
    <scope>NUCLEOTIDE SEQUENCE [LARGE SCALE GENOMIC DNA]</scope>
    <source>
        <strain evidence="5 6">Py-F3</strain>
    </source>
</reference>
<dbReference type="InterPro" id="IPR012354">
    <property type="entry name" value="Esterase_lipase"/>
</dbReference>
<dbReference type="EC" id="3.1.1.23" evidence="5"/>
<dbReference type="SUPFAM" id="SSF53474">
    <property type="entry name" value="alpha/beta-Hydrolases"/>
    <property type="match status" value="1"/>
</dbReference>
<comment type="caution">
    <text evidence="5">The sequence shown here is derived from an EMBL/GenBank/DDBJ whole genome shotgun (WGS) entry which is preliminary data.</text>
</comment>
<gene>
    <name evidence="5" type="ORF">AXFE_26950</name>
</gene>
<evidence type="ECO:0000313" key="6">
    <source>
        <dbReference type="Proteomes" id="UP000032360"/>
    </source>
</evidence>
<feature type="site" description="Important for substrate specificity" evidence="3">
    <location>
        <position position="151"/>
    </location>
</feature>
<evidence type="ECO:0000313" key="5">
    <source>
        <dbReference type="EMBL" id="KJF16465.1"/>
    </source>
</evidence>
<dbReference type="Proteomes" id="UP000032360">
    <property type="component" value="Unassembled WGS sequence"/>
</dbReference>
<dbReference type="GO" id="GO:0047372">
    <property type="term" value="F:monoacylglycerol lipase activity"/>
    <property type="evidence" value="ECO:0007669"/>
    <property type="project" value="UniProtKB-EC"/>
</dbReference>
<feature type="active site" description="Nucleophile" evidence="1">
    <location>
        <position position="100"/>
    </location>
</feature>
<feature type="binding site" evidence="2">
    <location>
        <position position="32"/>
    </location>
    <ligand>
        <name>substrate</name>
    </ligand>
</feature>
<protein>
    <submittedName>
        <fullName evidence="5">Thermostable monoacylglycerol lipase</fullName>
        <ecNumber evidence="5">3.1.1.23</ecNumber>
    </submittedName>
</protein>
<dbReference type="AlphaFoldDB" id="A0A0D8HET2"/>
<name>A0A0D8HET2_9ACTN</name>
<keyword evidence="6" id="KW-1185">Reference proteome</keyword>
<feature type="binding site" evidence="2">
    <location>
        <position position="101"/>
    </location>
    <ligand>
        <name>substrate</name>
    </ligand>
</feature>
<dbReference type="EMBL" id="JXYS01000082">
    <property type="protein sequence ID" value="KJF16465.1"/>
    <property type="molecule type" value="Genomic_DNA"/>
</dbReference>
<dbReference type="Gene3D" id="3.40.50.1820">
    <property type="entry name" value="alpha/beta hydrolase"/>
    <property type="match status" value="1"/>
</dbReference>
<evidence type="ECO:0000259" key="4">
    <source>
        <dbReference type="Pfam" id="PF12146"/>
    </source>
</evidence>
<dbReference type="InterPro" id="IPR022742">
    <property type="entry name" value="Hydrolase_4"/>
</dbReference>
<feature type="domain" description="Serine aminopeptidase S33" evidence="4">
    <location>
        <begin position="24"/>
        <end position="233"/>
    </location>
</feature>
<dbReference type="InterPro" id="IPR050266">
    <property type="entry name" value="AB_hydrolase_sf"/>
</dbReference>
<organism evidence="5 6">
    <name type="scientific">Acidithrix ferrooxidans</name>
    <dbReference type="NCBI Taxonomy" id="1280514"/>
    <lineage>
        <taxon>Bacteria</taxon>
        <taxon>Bacillati</taxon>
        <taxon>Actinomycetota</taxon>
        <taxon>Acidimicrobiia</taxon>
        <taxon>Acidimicrobiales</taxon>
        <taxon>Acidimicrobiaceae</taxon>
        <taxon>Acidithrix</taxon>
    </lineage>
</organism>
<dbReference type="ESTHER" id="9actn-a0a0d8het2">
    <property type="family name" value="CarbLipBact_2"/>
</dbReference>
<dbReference type="PIRSF" id="PIRSF017388">
    <property type="entry name" value="Esterase_lipase"/>
    <property type="match status" value="1"/>
</dbReference>
<dbReference type="GO" id="GO:0016020">
    <property type="term" value="C:membrane"/>
    <property type="evidence" value="ECO:0007669"/>
    <property type="project" value="TreeGrafter"/>
</dbReference>
<proteinExistence type="predicted"/>
<evidence type="ECO:0000256" key="2">
    <source>
        <dbReference type="PIRSR" id="PIRSR017388-2"/>
    </source>
</evidence>
<dbReference type="InterPro" id="IPR029058">
    <property type="entry name" value="AB_hydrolase_fold"/>
</dbReference>
<dbReference type="PANTHER" id="PTHR43798">
    <property type="entry name" value="MONOACYLGLYCEROL LIPASE"/>
    <property type="match status" value="1"/>
</dbReference>
<keyword evidence="5" id="KW-0378">Hydrolase</keyword>
<dbReference type="PANTHER" id="PTHR43798:SF33">
    <property type="entry name" value="HYDROLASE, PUTATIVE (AFU_ORTHOLOGUE AFUA_2G14860)-RELATED"/>
    <property type="match status" value="1"/>
</dbReference>
<accession>A0A0D8HET2</accession>
<evidence type="ECO:0000256" key="1">
    <source>
        <dbReference type="PIRSR" id="PIRSR017388-1"/>
    </source>
</evidence>
<dbReference type="Pfam" id="PF12146">
    <property type="entry name" value="Hydrolase_4"/>
    <property type="match status" value="1"/>
</dbReference>
<dbReference type="OrthoDB" id="9786110at2"/>
<evidence type="ECO:0000256" key="3">
    <source>
        <dbReference type="PIRSR" id="PIRSR017388-3"/>
    </source>
</evidence>